<evidence type="ECO:0000313" key="2">
    <source>
        <dbReference type="EMBL" id="SZX70367.1"/>
    </source>
</evidence>
<dbReference type="AlphaFoldDB" id="A0A383VY15"/>
<gene>
    <name evidence="2" type="ORF">BQ4739_LOCUS10584</name>
</gene>
<organism evidence="2 3">
    <name type="scientific">Tetradesmus obliquus</name>
    <name type="common">Green alga</name>
    <name type="synonym">Acutodesmus obliquus</name>
    <dbReference type="NCBI Taxonomy" id="3088"/>
    <lineage>
        <taxon>Eukaryota</taxon>
        <taxon>Viridiplantae</taxon>
        <taxon>Chlorophyta</taxon>
        <taxon>core chlorophytes</taxon>
        <taxon>Chlorophyceae</taxon>
        <taxon>CS clade</taxon>
        <taxon>Sphaeropleales</taxon>
        <taxon>Scenedesmaceae</taxon>
        <taxon>Tetradesmus</taxon>
    </lineage>
</organism>
<accession>A0A383VY15</accession>
<evidence type="ECO:0000313" key="3">
    <source>
        <dbReference type="Proteomes" id="UP000256970"/>
    </source>
</evidence>
<proteinExistence type="predicted"/>
<reference evidence="2 3" key="1">
    <citation type="submission" date="2016-10" db="EMBL/GenBank/DDBJ databases">
        <authorList>
            <person name="Cai Z."/>
        </authorList>
    </citation>
    <scope>NUCLEOTIDE SEQUENCE [LARGE SCALE GENOMIC DNA]</scope>
</reference>
<dbReference type="EMBL" id="FNXT01000987">
    <property type="protein sequence ID" value="SZX70367.1"/>
    <property type="molecule type" value="Genomic_DNA"/>
</dbReference>
<keyword evidence="3" id="KW-1185">Reference proteome</keyword>
<evidence type="ECO:0000256" key="1">
    <source>
        <dbReference type="SAM" id="MobiDB-lite"/>
    </source>
</evidence>
<sequence length="230" mass="24868">MEPLLPHPAEFKHRLAIDLALQHPALSTDPRILCRAAQTCKAWQQAVQQCNACNTVVVLGPAISLQQVCSFKRWLFQHPGLLKSLTANVCYVRHQEHHAEAVLALLQQAMQQALWTPAAAAAAAPPPAAGNKTQQTDGQQLHRQQQQQQQLRIASFTSNLPGAPSMLAALSGRHLTHLDLQLQCGSCKACKACNTADGPWLAAALPQLTGLQELHLKACCYMSGSCLVAI</sequence>
<feature type="compositionally biased region" description="Low complexity" evidence="1">
    <location>
        <begin position="134"/>
        <end position="144"/>
    </location>
</feature>
<dbReference type="Proteomes" id="UP000256970">
    <property type="component" value="Unassembled WGS sequence"/>
</dbReference>
<feature type="region of interest" description="Disordered" evidence="1">
    <location>
        <begin position="121"/>
        <end position="144"/>
    </location>
</feature>
<evidence type="ECO:0008006" key="4">
    <source>
        <dbReference type="Google" id="ProtNLM"/>
    </source>
</evidence>
<protein>
    <recommendedName>
        <fullName evidence="4">F-box domain-containing protein</fullName>
    </recommendedName>
</protein>
<name>A0A383VY15_TETOB</name>